<organism evidence="2 3">
    <name type="scientific">Caballeronia choica</name>
    <dbReference type="NCBI Taxonomy" id="326476"/>
    <lineage>
        <taxon>Bacteria</taxon>
        <taxon>Pseudomonadati</taxon>
        <taxon>Pseudomonadota</taxon>
        <taxon>Betaproteobacteria</taxon>
        <taxon>Burkholderiales</taxon>
        <taxon>Burkholderiaceae</taxon>
        <taxon>Caballeronia</taxon>
    </lineage>
</organism>
<evidence type="ECO:0000259" key="1">
    <source>
        <dbReference type="Pfam" id="PF07883"/>
    </source>
</evidence>
<gene>
    <name evidence="2" type="ORF">AWB68_01044</name>
</gene>
<dbReference type="Gene3D" id="2.60.120.10">
    <property type="entry name" value="Jelly Rolls"/>
    <property type="match status" value="1"/>
</dbReference>
<dbReference type="Pfam" id="PF07883">
    <property type="entry name" value="Cupin_2"/>
    <property type="match status" value="1"/>
</dbReference>
<dbReference type="EMBL" id="FCON02000007">
    <property type="protein sequence ID" value="SAL24098.1"/>
    <property type="molecule type" value="Genomic_DNA"/>
</dbReference>
<reference evidence="2" key="1">
    <citation type="submission" date="2016-01" db="EMBL/GenBank/DDBJ databases">
        <authorList>
            <person name="Peeters C."/>
        </authorList>
    </citation>
    <scope>NUCLEOTIDE SEQUENCE [LARGE SCALE GENOMIC DNA]</scope>
    <source>
        <strain evidence="2">LMG 22940</strain>
    </source>
</reference>
<dbReference type="Proteomes" id="UP000054770">
    <property type="component" value="Unassembled WGS sequence"/>
</dbReference>
<feature type="domain" description="Cupin type-2" evidence="1">
    <location>
        <begin position="61"/>
        <end position="130"/>
    </location>
</feature>
<dbReference type="AlphaFoldDB" id="A0A158FW62"/>
<dbReference type="CDD" id="cd06980">
    <property type="entry name" value="cupin_bxe_c0505"/>
    <property type="match status" value="1"/>
</dbReference>
<dbReference type="RefSeq" id="WP_087643283.1">
    <property type="nucleotide sequence ID" value="NZ_FCON02000007.1"/>
</dbReference>
<dbReference type="InterPro" id="IPR011051">
    <property type="entry name" value="RmlC_Cupin_sf"/>
</dbReference>
<evidence type="ECO:0000313" key="3">
    <source>
        <dbReference type="Proteomes" id="UP000054770"/>
    </source>
</evidence>
<proteinExistence type="predicted"/>
<keyword evidence="3" id="KW-1185">Reference proteome</keyword>
<dbReference type="OrthoDB" id="6920500at2"/>
<evidence type="ECO:0000313" key="2">
    <source>
        <dbReference type="EMBL" id="SAL24098.1"/>
    </source>
</evidence>
<sequence length="151" mass="16381">MNSDSEKSRSSEAANAAGDLLGKLAYATAETAPLVPGRRTFFKYRDLGVSEASNGRMRAQVTVATGEMQQTGWHYHLCESQFFYTLRGWVDLLFEGGRVIRVSAGESLHIPGGLKHNEIAISEDFEFLEISVPAQMGTVACDPPANSATPN</sequence>
<dbReference type="InterPro" id="IPR013096">
    <property type="entry name" value="Cupin_2"/>
</dbReference>
<dbReference type="InterPro" id="IPR014710">
    <property type="entry name" value="RmlC-like_jellyroll"/>
</dbReference>
<name>A0A158FW62_9BURK</name>
<dbReference type="SUPFAM" id="SSF51182">
    <property type="entry name" value="RmlC-like cupins"/>
    <property type="match status" value="1"/>
</dbReference>
<protein>
    <submittedName>
        <fullName evidence="2">Cupin</fullName>
    </submittedName>
</protein>
<accession>A0A158FW62</accession>
<comment type="caution">
    <text evidence="2">The sequence shown here is derived from an EMBL/GenBank/DDBJ whole genome shotgun (WGS) entry which is preliminary data.</text>
</comment>